<dbReference type="AlphaFoldDB" id="A0A4C1W0A3"/>
<dbReference type="Proteomes" id="UP000299102">
    <property type="component" value="Unassembled WGS sequence"/>
</dbReference>
<gene>
    <name evidence="2" type="ORF">EVAR_87501_1</name>
</gene>
<feature type="transmembrane region" description="Helical" evidence="1">
    <location>
        <begin position="122"/>
        <end position="140"/>
    </location>
</feature>
<protein>
    <submittedName>
        <fullName evidence="2">Uncharacterized protein</fullName>
    </submittedName>
</protein>
<accession>A0A4C1W0A3</accession>
<feature type="transmembrane region" description="Helical" evidence="1">
    <location>
        <begin position="53"/>
        <end position="74"/>
    </location>
</feature>
<evidence type="ECO:0000313" key="2">
    <source>
        <dbReference type="EMBL" id="GBP43584.1"/>
    </source>
</evidence>
<organism evidence="2 3">
    <name type="scientific">Eumeta variegata</name>
    <name type="common">Bagworm moth</name>
    <name type="synonym">Eumeta japonica</name>
    <dbReference type="NCBI Taxonomy" id="151549"/>
    <lineage>
        <taxon>Eukaryota</taxon>
        <taxon>Metazoa</taxon>
        <taxon>Ecdysozoa</taxon>
        <taxon>Arthropoda</taxon>
        <taxon>Hexapoda</taxon>
        <taxon>Insecta</taxon>
        <taxon>Pterygota</taxon>
        <taxon>Neoptera</taxon>
        <taxon>Endopterygota</taxon>
        <taxon>Lepidoptera</taxon>
        <taxon>Glossata</taxon>
        <taxon>Ditrysia</taxon>
        <taxon>Tineoidea</taxon>
        <taxon>Psychidae</taxon>
        <taxon>Oiketicinae</taxon>
        <taxon>Eumeta</taxon>
    </lineage>
</organism>
<keyword evidence="3" id="KW-1185">Reference proteome</keyword>
<proteinExistence type="predicted"/>
<feature type="transmembrane region" description="Helical" evidence="1">
    <location>
        <begin position="86"/>
        <end position="110"/>
    </location>
</feature>
<name>A0A4C1W0A3_EUMVA</name>
<comment type="caution">
    <text evidence="2">The sequence shown here is derived from an EMBL/GenBank/DDBJ whole genome shotgun (WGS) entry which is preliminary data.</text>
</comment>
<keyword evidence="1" id="KW-0472">Membrane</keyword>
<feature type="transmembrane region" description="Helical" evidence="1">
    <location>
        <begin position="20"/>
        <end position="41"/>
    </location>
</feature>
<keyword evidence="1" id="KW-1133">Transmembrane helix</keyword>
<dbReference type="EMBL" id="BGZK01000438">
    <property type="protein sequence ID" value="GBP43584.1"/>
    <property type="molecule type" value="Genomic_DNA"/>
</dbReference>
<evidence type="ECO:0000313" key="3">
    <source>
        <dbReference type="Proteomes" id="UP000299102"/>
    </source>
</evidence>
<keyword evidence="1" id="KW-0812">Transmembrane</keyword>
<evidence type="ECO:0000256" key="1">
    <source>
        <dbReference type="SAM" id="Phobius"/>
    </source>
</evidence>
<sequence>MGLPMLHRCCGCLSLEHGSIILAIVSLAMCIADITVGASSLPRKDSRAPEDNLISMSMVMFATLSAVCNVLLLVGICTRRSGYMQLAMLFNALFVLFNFLVAAVTCLFSPEYKRAVVDKSSTIITFTIIGTMLALGNHISKIYKTRIEDSAATLCFKMSFRKIRIYKVMTCFRYSLRKIIRQTQVDKRILYVFSVLRLLLPGGQQPVPEDEDDLWGYGHSDRYISAFDGTTDKTLRHSHPRFDGLFMCDLCFFGVRKQQPISVSSTRDGGAQNASQRSSSTRIAAKLTRYSSFDCTADASHSQIHILSPPI</sequence>
<reference evidence="2 3" key="1">
    <citation type="journal article" date="2019" name="Commun. Biol.">
        <title>The bagworm genome reveals a unique fibroin gene that provides high tensile strength.</title>
        <authorList>
            <person name="Kono N."/>
            <person name="Nakamura H."/>
            <person name="Ohtoshi R."/>
            <person name="Tomita M."/>
            <person name="Numata K."/>
            <person name="Arakawa K."/>
        </authorList>
    </citation>
    <scope>NUCLEOTIDE SEQUENCE [LARGE SCALE GENOMIC DNA]</scope>
</reference>
<dbReference type="OrthoDB" id="7474909at2759"/>